<evidence type="ECO:0000313" key="3">
    <source>
        <dbReference type="Proteomes" id="UP000499080"/>
    </source>
</evidence>
<keyword evidence="1" id="KW-1133">Transmembrane helix</keyword>
<dbReference type="EMBL" id="BGPR01006513">
    <property type="protein sequence ID" value="GBN19627.1"/>
    <property type="molecule type" value="Genomic_DNA"/>
</dbReference>
<comment type="caution">
    <text evidence="2">The sequence shown here is derived from an EMBL/GenBank/DDBJ whole genome shotgun (WGS) entry which is preliminary data.</text>
</comment>
<dbReference type="Proteomes" id="UP000499080">
    <property type="component" value="Unassembled WGS sequence"/>
</dbReference>
<feature type="transmembrane region" description="Helical" evidence="1">
    <location>
        <begin position="69"/>
        <end position="91"/>
    </location>
</feature>
<keyword evidence="1" id="KW-0812">Transmembrane</keyword>
<evidence type="ECO:0000313" key="2">
    <source>
        <dbReference type="EMBL" id="GBN19627.1"/>
    </source>
</evidence>
<gene>
    <name evidence="2" type="ORF">AVEN_6782_1</name>
</gene>
<evidence type="ECO:0000256" key="1">
    <source>
        <dbReference type="SAM" id="Phobius"/>
    </source>
</evidence>
<proteinExistence type="predicted"/>
<reference evidence="2 3" key="1">
    <citation type="journal article" date="2019" name="Sci. Rep.">
        <title>Orb-weaving spider Araneus ventricosus genome elucidates the spidroin gene catalogue.</title>
        <authorList>
            <person name="Kono N."/>
            <person name="Nakamura H."/>
            <person name="Ohtoshi R."/>
            <person name="Moran D.A.P."/>
            <person name="Shinohara A."/>
            <person name="Yoshida Y."/>
            <person name="Fujiwara M."/>
            <person name="Mori M."/>
            <person name="Tomita M."/>
            <person name="Arakawa K."/>
        </authorList>
    </citation>
    <scope>NUCLEOTIDE SEQUENCE [LARGE SCALE GENOMIC DNA]</scope>
</reference>
<accession>A0A4Y2M1Q4</accession>
<sequence>MNDVPWSVCSCLGNPILLMICNNAFTLVVEQRFATGIASGYLEDMHNAVIIYLFPDGVFGKGPLASMFIFVNISVMTGTILSGAVVLSWGFPTL</sequence>
<organism evidence="2 3">
    <name type="scientific">Araneus ventricosus</name>
    <name type="common">Orbweaver spider</name>
    <name type="synonym">Epeira ventricosa</name>
    <dbReference type="NCBI Taxonomy" id="182803"/>
    <lineage>
        <taxon>Eukaryota</taxon>
        <taxon>Metazoa</taxon>
        <taxon>Ecdysozoa</taxon>
        <taxon>Arthropoda</taxon>
        <taxon>Chelicerata</taxon>
        <taxon>Arachnida</taxon>
        <taxon>Araneae</taxon>
        <taxon>Araneomorphae</taxon>
        <taxon>Entelegynae</taxon>
        <taxon>Araneoidea</taxon>
        <taxon>Araneidae</taxon>
        <taxon>Araneus</taxon>
    </lineage>
</organism>
<dbReference type="AlphaFoldDB" id="A0A4Y2M1Q4"/>
<protein>
    <submittedName>
        <fullName evidence="2">Uncharacterized protein</fullName>
    </submittedName>
</protein>
<name>A0A4Y2M1Q4_ARAVE</name>
<keyword evidence="3" id="KW-1185">Reference proteome</keyword>
<keyword evidence="1" id="KW-0472">Membrane</keyword>